<dbReference type="Pfam" id="PF06258">
    <property type="entry name" value="Mito_fiss_Elm1"/>
    <property type="match status" value="1"/>
</dbReference>
<dbReference type="InterPro" id="IPR009367">
    <property type="entry name" value="Elm1-like"/>
</dbReference>
<sequence>MDPVKSDLLNAWVVSESKIGTMSQCTGVANNFGGPVLQKPVVVKHGISKYFSPRLFSSREARPDVIISCGFRSESHVIKMKRAFKSRPFIVHLQRPRVSGYDLVFVSNHDWTNEFDELPQYERMVGVPHRLRAEEILLRRENARRRYSPHGRKIASVFVGGSNGAYVYDDRAISGIQDAVRTLADGDWQVLVSTSRRSDDETLRRLREMESPTVTVWDRCEPNPYIDYVAAADAFLITKDSVTMPCEALVTGRPVYSLDLSAVPGDRLVKFERFHRDLRETLKLTRSFEGRLEAYSYSPLNEAKRIARVIERRIGFQPGPLTGE</sequence>
<dbReference type="AlphaFoldDB" id="A0A1G4SEI9"/>
<dbReference type="SUPFAM" id="SSF53756">
    <property type="entry name" value="UDP-Glycosyltransferase/glycogen phosphorylase"/>
    <property type="match status" value="1"/>
</dbReference>
<evidence type="ECO:0000313" key="2">
    <source>
        <dbReference type="Proteomes" id="UP000199542"/>
    </source>
</evidence>
<dbReference type="RefSeq" id="WP_092586494.1">
    <property type="nucleotide sequence ID" value="NZ_FMTM01000005.1"/>
</dbReference>
<dbReference type="PANTHER" id="PTHR33986">
    <property type="entry name" value="OS02G0535700 PROTEIN"/>
    <property type="match status" value="1"/>
</dbReference>
<evidence type="ECO:0008006" key="3">
    <source>
        <dbReference type="Google" id="ProtNLM"/>
    </source>
</evidence>
<gene>
    <name evidence="1" type="ORF">SAMN02927900_03664</name>
</gene>
<reference evidence="1 2" key="1">
    <citation type="submission" date="2016-10" db="EMBL/GenBank/DDBJ databases">
        <authorList>
            <person name="de Groot N.N."/>
        </authorList>
    </citation>
    <scope>NUCLEOTIDE SEQUENCE [LARGE SCALE GENOMIC DNA]</scope>
    <source>
        <strain evidence="1 2">CGMCC 1.3401</strain>
    </source>
</reference>
<name>A0A1G4SEI9_9HYPH</name>
<proteinExistence type="predicted"/>
<accession>A0A1G4SEI9</accession>
<protein>
    <recommendedName>
        <fullName evidence="3">Nucleoside-diphosphate sugar epimerase</fullName>
    </recommendedName>
</protein>
<evidence type="ECO:0000313" key="1">
    <source>
        <dbReference type="EMBL" id="SCW66985.1"/>
    </source>
</evidence>
<dbReference type="PANTHER" id="PTHR33986:SF15">
    <property type="entry name" value="MITOCHONDRIAL FISSION PROTEIN ELM1"/>
    <property type="match status" value="1"/>
</dbReference>
<dbReference type="EMBL" id="FMTM01000005">
    <property type="protein sequence ID" value="SCW66985.1"/>
    <property type="molecule type" value="Genomic_DNA"/>
</dbReference>
<dbReference type="Proteomes" id="UP000199542">
    <property type="component" value="Unassembled WGS sequence"/>
</dbReference>
<organism evidence="1 2">
    <name type="scientific">Rhizobium mongolense subsp. loessense</name>
    <dbReference type="NCBI Taxonomy" id="158890"/>
    <lineage>
        <taxon>Bacteria</taxon>
        <taxon>Pseudomonadati</taxon>
        <taxon>Pseudomonadota</taxon>
        <taxon>Alphaproteobacteria</taxon>
        <taxon>Hyphomicrobiales</taxon>
        <taxon>Rhizobiaceae</taxon>
        <taxon>Rhizobium/Agrobacterium group</taxon>
        <taxon>Rhizobium</taxon>
    </lineage>
</organism>